<evidence type="ECO:0000256" key="1">
    <source>
        <dbReference type="SAM" id="Coils"/>
    </source>
</evidence>
<dbReference type="Proteomes" id="UP001648503">
    <property type="component" value="Unassembled WGS sequence"/>
</dbReference>
<keyword evidence="3" id="KW-1185">Reference proteome</keyword>
<sequence length="156" mass="17649">MAGVGQTTIAVSLAGSEQQTDVAIEDNEIGSHAHPALEPLETLPNLVSAKSNPKLLRMVQHIETLLERTKGARHEMEQMIQITKELRGQCDLQKRECDVLETDQTKVKDEIDGLSSRLQTLMSDKMRAKQKLEELRLENIKLDAFLQQERDFPTED</sequence>
<comment type="caution">
    <text evidence="2">The sequence shown here is derived from an EMBL/GenBank/DDBJ whole genome shotgun (WGS) entry which is preliminary data.</text>
</comment>
<feature type="coiled-coil region" evidence="1">
    <location>
        <begin position="111"/>
        <end position="138"/>
    </location>
</feature>
<evidence type="ECO:0000313" key="2">
    <source>
        <dbReference type="EMBL" id="KAH6599664.1"/>
    </source>
</evidence>
<reference evidence="2 3" key="1">
    <citation type="submission" date="2021-02" db="EMBL/GenBank/DDBJ databases">
        <title>Variation within the Batrachochytrium salamandrivorans European outbreak.</title>
        <authorList>
            <person name="Kelly M."/>
            <person name="Pasmans F."/>
            <person name="Shea T.P."/>
            <person name="Munoz J.F."/>
            <person name="Carranza S."/>
            <person name="Cuomo C.A."/>
            <person name="Martel A."/>
        </authorList>
    </citation>
    <scope>NUCLEOTIDE SEQUENCE [LARGE SCALE GENOMIC DNA]</scope>
    <source>
        <strain evidence="2 3">AMFP18/2</strain>
    </source>
</reference>
<proteinExistence type="predicted"/>
<accession>A0ABQ8FK49</accession>
<protein>
    <submittedName>
        <fullName evidence="2">Uncharacterized protein</fullName>
    </submittedName>
</protein>
<keyword evidence="1" id="KW-0175">Coiled coil</keyword>
<dbReference type="EMBL" id="JAFCIX010000062">
    <property type="protein sequence ID" value="KAH6599664.1"/>
    <property type="molecule type" value="Genomic_DNA"/>
</dbReference>
<evidence type="ECO:0000313" key="3">
    <source>
        <dbReference type="Proteomes" id="UP001648503"/>
    </source>
</evidence>
<name>A0ABQ8FK49_9FUNG</name>
<organism evidence="2 3">
    <name type="scientific">Batrachochytrium salamandrivorans</name>
    <dbReference type="NCBI Taxonomy" id="1357716"/>
    <lineage>
        <taxon>Eukaryota</taxon>
        <taxon>Fungi</taxon>
        <taxon>Fungi incertae sedis</taxon>
        <taxon>Chytridiomycota</taxon>
        <taxon>Chytridiomycota incertae sedis</taxon>
        <taxon>Chytridiomycetes</taxon>
        <taxon>Rhizophydiales</taxon>
        <taxon>Rhizophydiales incertae sedis</taxon>
        <taxon>Batrachochytrium</taxon>
    </lineage>
</organism>
<gene>
    <name evidence="2" type="ORF">BASA50_002861</name>
</gene>